<dbReference type="Proteomes" id="UP001154282">
    <property type="component" value="Unassembled WGS sequence"/>
</dbReference>
<keyword evidence="2" id="KW-0325">Glycoprotein</keyword>
<dbReference type="PANTHER" id="PTHR13234">
    <property type="entry name" value="GAMMA-INTERFERON INDUCIBLE LYSOSOMAL THIOL REDUCTASE GILT"/>
    <property type="match status" value="1"/>
</dbReference>
<dbReference type="PANTHER" id="PTHR13234:SF64">
    <property type="entry name" value="SAPOSIN A-TYPE DOMAIN-CONTAINING PROTEIN"/>
    <property type="match status" value="1"/>
</dbReference>
<reference evidence="4" key="1">
    <citation type="submission" date="2022-08" db="EMBL/GenBank/DDBJ databases">
        <authorList>
            <person name="Gutierrez-Valencia J."/>
        </authorList>
    </citation>
    <scope>NUCLEOTIDE SEQUENCE</scope>
</reference>
<organism evidence="4 5">
    <name type="scientific">Linum tenue</name>
    <dbReference type="NCBI Taxonomy" id="586396"/>
    <lineage>
        <taxon>Eukaryota</taxon>
        <taxon>Viridiplantae</taxon>
        <taxon>Streptophyta</taxon>
        <taxon>Embryophyta</taxon>
        <taxon>Tracheophyta</taxon>
        <taxon>Spermatophyta</taxon>
        <taxon>Magnoliopsida</taxon>
        <taxon>eudicotyledons</taxon>
        <taxon>Gunneridae</taxon>
        <taxon>Pentapetalae</taxon>
        <taxon>rosids</taxon>
        <taxon>fabids</taxon>
        <taxon>Malpighiales</taxon>
        <taxon>Linaceae</taxon>
        <taxon>Linum</taxon>
    </lineage>
</organism>
<evidence type="ECO:0000313" key="5">
    <source>
        <dbReference type="Proteomes" id="UP001154282"/>
    </source>
</evidence>
<evidence type="ECO:0008006" key="6">
    <source>
        <dbReference type="Google" id="ProtNLM"/>
    </source>
</evidence>
<dbReference type="GO" id="GO:0016671">
    <property type="term" value="F:oxidoreductase activity, acting on a sulfur group of donors, disulfide as acceptor"/>
    <property type="evidence" value="ECO:0007669"/>
    <property type="project" value="InterPro"/>
</dbReference>
<protein>
    <recommendedName>
        <fullName evidence="6">Gamma-interferon-inducible lysosomal thiol reductase</fullName>
    </recommendedName>
</protein>
<dbReference type="InterPro" id="IPR004911">
    <property type="entry name" value="Interferon-induced_GILT"/>
</dbReference>
<evidence type="ECO:0000256" key="3">
    <source>
        <dbReference type="SAM" id="SignalP"/>
    </source>
</evidence>
<dbReference type="Pfam" id="PF03227">
    <property type="entry name" value="GILT"/>
    <property type="match status" value="1"/>
</dbReference>
<sequence length="239" mass="26967">MASPPFLPLLLLLLSLLLLSPPQSYSYESDKVNLTLYYETGCPYCRDFIIHPLAEAMGSDLVNIVNLRLVPWGNAYSIGSTIVCQHGEDECLLNRIHACIIAVARQPYMFDIIKCTEEEEEEEEEEQQAANNMSSNPSAVWTYCVDKLQFPKSPIEHCSNSGMGEKLLLKYGYDTTHLKPPLRGVPWVTVNGIPLAQEYKKFVSYVCNAYKGKSLPIACRKSSHDIEKSSNEEQMCYRA</sequence>
<evidence type="ECO:0000256" key="1">
    <source>
        <dbReference type="ARBA" id="ARBA00005679"/>
    </source>
</evidence>
<keyword evidence="5" id="KW-1185">Reference proteome</keyword>
<evidence type="ECO:0000313" key="4">
    <source>
        <dbReference type="EMBL" id="CAI0424169.1"/>
    </source>
</evidence>
<comment type="caution">
    <text evidence="4">The sequence shown here is derived from an EMBL/GenBank/DDBJ whole genome shotgun (WGS) entry which is preliminary data.</text>
</comment>
<keyword evidence="3" id="KW-0732">Signal</keyword>
<name>A0AAV0KT79_9ROSI</name>
<comment type="similarity">
    <text evidence="1">Belongs to the GILT family.</text>
</comment>
<proteinExistence type="inferred from homology"/>
<gene>
    <name evidence="4" type="ORF">LITE_LOCUS19830</name>
</gene>
<dbReference type="EMBL" id="CAMGYJ010000005">
    <property type="protein sequence ID" value="CAI0424169.1"/>
    <property type="molecule type" value="Genomic_DNA"/>
</dbReference>
<dbReference type="AlphaFoldDB" id="A0AAV0KT79"/>
<accession>A0AAV0KT79</accession>
<feature type="chain" id="PRO_5043325780" description="Gamma-interferon-inducible lysosomal thiol reductase" evidence="3">
    <location>
        <begin position="27"/>
        <end position="239"/>
    </location>
</feature>
<evidence type="ECO:0000256" key="2">
    <source>
        <dbReference type="ARBA" id="ARBA00023180"/>
    </source>
</evidence>
<feature type="signal peptide" evidence="3">
    <location>
        <begin position="1"/>
        <end position="26"/>
    </location>
</feature>